<sequence length="306" mass="33981">MKKLIILFTGLALACQTPKEQKKQEETKEQTMDSKDFTSPVFTGGIEGPAVAKDGILYLVNFEQEGTIGQVQPNGQAGLFVTLPEGSIGNGIRFNREGAMFVADYPQHNVLKIDPETRAIEVFAHNDSMNQPNDLAIMDNGILFASDPNWQASTGQLWRISPEGETTLLEANMGTTNGIEVSSDNRTLYVNESIQRNVWAYDLDEEGKVSNKRLFHKFSDFGMDGMRCDEKGNLYVCRYDKGTVAILSPEGKLIQEIQLKGKKPSNIAFGGKEGKTCYITLQDRKLVETFEGLSAGRAWKLWHSAN</sequence>
<keyword evidence="4" id="KW-1185">Reference proteome</keyword>
<dbReference type="SUPFAM" id="SSF63829">
    <property type="entry name" value="Calcium-dependent phosphotriesterase"/>
    <property type="match status" value="1"/>
</dbReference>
<dbReference type="PANTHER" id="PTHR47572">
    <property type="entry name" value="LIPOPROTEIN-RELATED"/>
    <property type="match status" value="1"/>
</dbReference>
<dbReference type="Proteomes" id="UP001403385">
    <property type="component" value="Unassembled WGS sequence"/>
</dbReference>
<accession>A0AAW9S7E7</accession>
<dbReference type="Gene3D" id="2.120.10.30">
    <property type="entry name" value="TolB, C-terminal domain"/>
    <property type="match status" value="1"/>
</dbReference>
<dbReference type="Pfam" id="PF08450">
    <property type="entry name" value="SGL"/>
    <property type="match status" value="1"/>
</dbReference>
<organism evidence="3 4">
    <name type="scientific">Rapidithrix thailandica</name>
    <dbReference type="NCBI Taxonomy" id="413964"/>
    <lineage>
        <taxon>Bacteria</taxon>
        <taxon>Pseudomonadati</taxon>
        <taxon>Bacteroidota</taxon>
        <taxon>Cytophagia</taxon>
        <taxon>Cytophagales</taxon>
        <taxon>Flammeovirgaceae</taxon>
        <taxon>Rapidithrix</taxon>
    </lineage>
</organism>
<dbReference type="InterPro" id="IPR051262">
    <property type="entry name" value="SMP-30/CGR1_Lactonase"/>
</dbReference>
<evidence type="ECO:0000256" key="1">
    <source>
        <dbReference type="SAM" id="MobiDB-lite"/>
    </source>
</evidence>
<evidence type="ECO:0000313" key="3">
    <source>
        <dbReference type="EMBL" id="MEN7548385.1"/>
    </source>
</evidence>
<feature type="domain" description="SMP-30/Gluconolactonase/LRE-like region" evidence="2">
    <location>
        <begin position="47"/>
        <end position="280"/>
    </location>
</feature>
<gene>
    <name evidence="3" type="ORF">AAG747_10730</name>
</gene>
<name>A0AAW9S7E7_9BACT</name>
<comment type="caution">
    <text evidence="3">The sequence shown here is derived from an EMBL/GenBank/DDBJ whole genome shotgun (WGS) entry which is preliminary data.</text>
</comment>
<dbReference type="InterPro" id="IPR011042">
    <property type="entry name" value="6-blade_b-propeller_TolB-like"/>
</dbReference>
<feature type="compositionally biased region" description="Basic and acidic residues" evidence="1">
    <location>
        <begin position="19"/>
        <end position="36"/>
    </location>
</feature>
<evidence type="ECO:0000313" key="4">
    <source>
        <dbReference type="Proteomes" id="UP001403385"/>
    </source>
</evidence>
<dbReference type="PANTHER" id="PTHR47572:SF5">
    <property type="entry name" value="BLR2277 PROTEIN"/>
    <property type="match status" value="1"/>
</dbReference>
<proteinExistence type="predicted"/>
<dbReference type="EMBL" id="JBDKWZ010000005">
    <property type="protein sequence ID" value="MEN7548385.1"/>
    <property type="molecule type" value="Genomic_DNA"/>
</dbReference>
<dbReference type="RefSeq" id="WP_346821164.1">
    <property type="nucleotide sequence ID" value="NZ_JBDKWZ010000005.1"/>
</dbReference>
<protein>
    <submittedName>
        <fullName evidence="3">SMP-30/gluconolactonase/LRE family protein</fullName>
    </submittedName>
</protein>
<evidence type="ECO:0000259" key="2">
    <source>
        <dbReference type="Pfam" id="PF08450"/>
    </source>
</evidence>
<dbReference type="AlphaFoldDB" id="A0AAW9S7E7"/>
<dbReference type="InterPro" id="IPR013658">
    <property type="entry name" value="SGL"/>
</dbReference>
<feature type="region of interest" description="Disordered" evidence="1">
    <location>
        <begin position="18"/>
        <end position="39"/>
    </location>
</feature>
<dbReference type="PROSITE" id="PS51257">
    <property type="entry name" value="PROKAR_LIPOPROTEIN"/>
    <property type="match status" value="1"/>
</dbReference>
<reference evidence="3 4" key="1">
    <citation type="submission" date="2024-04" db="EMBL/GenBank/DDBJ databases">
        <title>Novel genus in family Flammeovirgaceae.</title>
        <authorList>
            <person name="Nguyen T.H."/>
            <person name="Vuong T.Q."/>
            <person name="Le H."/>
            <person name="Kim S.-G."/>
        </authorList>
    </citation>
    <scope>NUCLEOTIDE SEQUENCE [LARGE SCALE GENOMIC DNA]</scope>
    <source>
        <strain evidence="3 4">JCM 23209</strain>
    </source>
</reference>